<feature type="signal peptide" evidence="2">
    <location>
        <begin position="1"/>
        <end position="23"/>
    </location>
</feature>
<evidence type="ECO:0000313" key="4">
    <source>
        <dbReference type="Proteomes" id="UP001203297"/>
    </source>
</evidence>
<feature type="chain" id="PRO_5042238287" evidence="2">
    <location>
        <begin position="24"/>
        <end position="502"/>
    </location>
</feature>
<dbReference type="PANTHER" id="PTHR34587">
    <property type="entry name" value="VWFA DOMAIN-CONTAINING PROTEIN"/>
    <property type="match status" value="1"/>
</dbReference>
<feature type="compositionally biased region" description="Low complexity" evidence="1">
    <location>
        <begin position="403"/>
        <end position="430"/>
    </location>
</feature>
<dbReference type="AlphaFoldDB" id="A0AAD4LZ59"/>
<feature type="compositionally biased region" description="Polar residues" evidence="1">
    <location>
        <begin position="56"/>
        <end position="81"/>
    </location>
</feature>
<sequence>MFSRTNLILILFLSLGLSSSAVGAIPNLPLRGRDSSSCPVVQTVTVTVTGGLPAPTQVSSQLTSTPARPSSTPKDSNNSVSDPPPCSSKATGIGSPKTGSTRNGQGNNNKGKGNNNNNNNNGGVSDTGTGKGGSATITQGTSLTTTTSSVVSTTSTGTGGNNVGSGGTSGNGNEGDPQSSLTLDPRVIATGFENNGQDTPTPGQVASLTSSNNFINFCLTVPNKPITNGLQIKAGSCNPATIGVIAATTNMPSSKFVSPQNFGTVKANTAFTIVMAINNLEAGKFVNAAQNYYAAPQQVNTQGNIIGHTHFVIQAVDSYTSTLPLDPNAFAFFKGVNTPAASDGTVSVTVDAGLPAGVYRLASINTAANHQPVLVAVAQHGSLDDQIYFTVTGDGNPVPPPESSNNASGNTNSTTPSSAATTETAPANSNDSKGVNLGEGSGAASSTLAPLPPSSPPCGTMTSAGRTSQSLTSAPASSSSSSSLPSLPTLTRRTIGVRKDRN</sequence>
<comment type="caution">
    <text evidence="3">The sequence shown here is derived from an EMBL/GenBank/DDBJ whole genome shotgun (WGS) entry which is preliminary data.</text>
</comment>
<keyword evidence="4" id="KW-1185">Reference proteome</keyword>
<protein>
    <submittedName>
        <fullName evidence="3">Uncharacterized protein</fullName>
    </submittedName>
</protein>
<feature type="compositionally biased region" description="Low complexity" evidence="1">
    <location>
        <begin position="103"/>
        <end position="128"/>
    </location>
</feature>
<gene>
    <name evidence="3" type="ORF">B0F90DRAFT_1820683</name>
</gene>
<organism evidence="3 4">
    <name type="scientific">Multifurca ochricompacta</name>
    <dbReference type="NCBI Taxonomy" id="376703"/>
    <lineage>
        <taxon>Eukaryota</taxon>
        <taxon>Fungi</taxon>
        <taxon>Dikarya</taxon>
        <taxon>Basidiomycota</taxon>
        <taxon>Agaricomycotina</taxon>
        <taxon>Agaricomycetes</taxon>
        <taxon>Russulales</taxon>
        <taxon>Russulaceae</taxon>
        <taxon>Multifurca</taxon>
    </lineage>
</organism>
<evidence type="ECO:0000313" key="3">
    <source>
        <dbReference type="EMBL" id="KAI0295104.1"/>
    </source>
</evidence>
<name>A0AAD4LZ59_9AGAM</name>
<feature type="region of interest" description="Disordered" evidence="1">
    <location>
        <begin position="50"/>
        <end position="182"/>
    </location>
</feature>
<proteinExistence type="predicted"/>
<dbReference type="InterPro" id="IPR053216">
    <property type="entry name" value="Appressorial_penetr-assoc"/>
</dbReference>
<dbReference type="EMBL" id="WTXG01000062">
    <property type="protein sequence ID" value="KAI0295104.1"/>
    <property type="molecule type" value="Genomic_DNA"/>
</dbReference>
<feature type="compositionally biased region" description="Gly residues" evidence="1">
    <location>
        <begin position="157"/>
        <end position="173"/>
    </location>
</feature>
<feature type="compositionally biased region" description="Low complexity" evidence="1">
    <location>
        <begin position="467"/>
        <end position="491"/>
    </location>
</feature>
<reference evidence="3" key="1">
    <citation type="journal article" date="2022" name="New Phytol.">
        <title>Evolutionary transition to the ectomycorrhizal habit in the genomes of a hyperdiverse lineage of mushroom-forming fungi.</title>
        <authorList>
            <person name="Looney B."/>
            <person name="Miyauchi S."/>
            <person name="Morin E."/>
            <person name="Drula E."/>
            <person name="Courty P.E."/>
            <person name="Kohler A."/>
            <person name="Kuo A."/>
            <person name="LaButti K."/>
            <person name="Pangilinan J."/>
            <person name="Lipzen A."/>
            <person name="Riley R."/>
            <person name="Andreopoulos W."/>
            <person name="He G."/>
            <person name="Johnson J."/>
            <person name="Nolan M."/>
            <person name="Tritt A."/>
            <person name="Barry K.W."/>
            <person name="Grigoriev I.V."/>
            <person name="Nagy L.G."/>
            <person name="Hibbett D."/>
            <person name="Henrissat B."/>
            <person name="Matheny P.B."/>
            <person name="Labbe J."/>
            <person name="Martin F.M."/>
        </authorList>
    </citation>
    <scope>NUCLEOTIDE SEQUENCE</scope>
    <source>
        <strain evidence="3">BPL690</strain>
    </source>
</reference>
<dbReference type="Proteomes" id="UP001203297">
    <property type="component" value="Unassembled WGS sequence"/>
</dbReference>
<evidence type="ECO:0000256" key="2">
    <source>
        <dbReference type="SAM" id="SignalP"/>
    </source>
</evidence>
<feature type="compositionally biased region" description="Low complexity" evidence="1">
    <location>
        <begin position="140"/>
        <end position="156"/>
    </location>
</feature>
<accession>A0AAD4LZ59</accession>
<feature type="region of interest" description="Disordered" evidence="1">
    <location>
        <begin position="388"/>
        <end position="502"/>
    </location>
</feature>
<keyword evidence="2" id="KW-0732">Signal</keyword>
<dbReference type="PANTHER" id="PTHR34587:SF2">
    <property type="entry name" value="G-PROTEIN COUPLED RECEPTORS FAMILY 1 PROFILE DOMAIN-CONTAINING PROTEIN"/>
    <property type="match status" value="1"/>
</dbReference>
<evidence type="ECO:0000256" key="1">
    <source>
        <dbReference type="SAM" id="MobiDB-lite"/>
    </source>
</evidence>